<name>A0A364NXM7_9PROT</name>
<proteinExistence type="predicted"/>
<accession>A0A364NXM7</accession>
<protein>
    <submittedName>
        <fullName evidence="1">Uncharacterized protein</fullName>
    </submittedName>
</protein>
<keyword evidence="2" id="KW-1185">Reference proteome</keyword>
<dbReference type="OrthoDB" id="8479804at2"/>
<dbReference type="EMBL" id="PGTO01000007">
    <property type="protein sequence ID" value="RAU21828.1"/>
    <property type="molecule type" value="Genomic_DNA"/>
</dbReference>
<comment type="caution">
    <text evidence="1">The sequence shown here is derived from an EMBL/GenBank/DDBJ whole genome shotgun (WGS) entry which is preliminary data.</text>
</comment>
<reference evidence="1 2" key="1">
    <citation type="submission" date="2017-11" db="EMBL/GenBank/DDBJ databases">
        <title>Draft genome sequence of magnetotactic bacterium Magnetospirillum kuznetsovii LBB-42.</title>
        <authorList>
            <person name="Grouzdev D.S."/>
            <person name="Rysina M.S."/>
            <person name="Baslerov R.V."/>
            <person name="Koziaeva V."/>
        </authorList>
    </citation>
    <scope>NUCLEOTIDE SEQUENCE [LARGE SCALE GENOMIC DNA]</scope>
    <source>
        <strain evidence="1 2">LBB-42</strain>
    </source>
</reference>
<dbReference type="Proteomes" id="UP000251075">
    <property type="component" value="Unassembled WGS sequence"/>
</dbReference>
<gene>
    <name evidence="1" type="ORF">CU669_11010</name>
</gene>
<organism evidence="1 2">
    <name type="scientific">Paramagnetospirillum kuznetsovii</name>
    <dbReference type="NCBI Taxonomy" id="2053833"/>
    <lineage>
        <taxon>Bacteria</taxon>
        <taxon>Pseudomonadati</taxon>
        <taxon>Pseudomonadota</taxon>
        <taxon>Alphaproteobacteria</taxon>
        <taxon>Rhodospirillales</taxon>
        <taxon>Magnetospirillaceae</taxon>
        <taxon>Paramagnetospirillum</taxon>
    </lineage>
</organism>
<sequence length="92" mass="9960">MMLAIFPDLRQDLAVASAEPLPDGVEARFTCHPGSPDDFARTVVVGGYDAVFLLYRDAIGLGWDRTEAALACLSGVVVYTVNGRRRAFALDE</sequence>
<dbReference type="RefSeq" id="WP_112144601.1">
    <property type="nucleotide sequence ID" value="NZ_PGTO01000007.1"/>
</dbReference>
<evidence type="ECO:0000313" key="1">
    <source>
        <dbReference type="EMBL" id="RAU21828.1"/>
    </source>
</evidence>
<dbReference type="AlphaFoldDB" id="A0A364NXM7"/>
<evidence type="ECO:0000313" key="2">
    <source>
        <dbReference type="Proteomes" id="UP000251075"/>
    </source>
</evidence>